<evidence type="ECO:0000256" key="4">
    <source>
        <dbReference type="ARBA" id="ARBA00022679"/>
    </source>
</evidence>
<evidence type="ECO:0000256" key="2">
    <source>
        <dbReference type="ARBA" id="ARBA00005420"/>
    </source>
</evidence>
<dbReference type="Proteomes" id="UP001152798">
    <property type="component" value="Chromosome 7"/>
</dbReference>
<keyword evidence="4 11" id="KW-0808">Transferase</keyword>
<comment type="subcellular location">
    <subcellularLocation>
        <location evidence="1 11">Endoplasmic reticulum membrane</location>
        <topology evidence="1 11">Multi-pass membrane protein</topology>
    </subcellularLocation>
</comment>
<dbReference type="InterPro" id="IPR007130">
    <property type="entry name" value="DAGAT"/>
</dbReference>
<evidence type="ECO:0000256" key="7">
    <source>
        <dbReference type="ARBA" id="ARBA00022989"/>
    </source>
</evidence>
<evidence type="ECO:0000256" key="6">
    <source>
        <dbReference type="ARBA" id="ARBA00022824"/>
    </source>
</evidence>
<evidence type="ECO:0000256" key="11">
    <source>
        <dbReference type="RuleBase" id="RU367023"/>
    </source>
</evidence>
<sequence length="329" mass="38070">MKRQYSLIERFLQNLVVAYYTTFIYGHLIALFIMLLLFFSSYWPILLITFIWVWYDRETPHRGGRSSWIMRSLPFLRYIRDYFPVGLVKTAYLDPKRNYIFCIFPHGLVSASGFANFVLEDSPKSKLFPGLKFYAATSDINFFFPLLRDYVLAQGAISASSRSLKYMLNDSNKGNVINLMVGGASEVALMKRGEYKIILKKRKGFIKLALSEGCCLVPVINFGEVNIYDLALHEPGSLMYRLQHWILKKMSLFVVRPVGRPGLMSLMPKREPLTTVVGKPIELPKVDEPSTEQIEHYHSLFAEELIKLFNEHKHKYTEDPENTNLIIVE</sequence>
<feature type="transmembrane region" description="Helical" evidence="11">
    <location>
        <begin position="31"/>
        <end position="55"/>
    </location>
</feature>
<dbReference type="OrthoDB" id="264532at2759"/>
<comment type="similarity">
    <text evidence="2 11">Belongs to the diacylglycerol acyltransferase family.</text>
</comment>
<organism evidence="12 13">
    <name type="scientific">Nezara viridula</name>
    <name type="common">Southern green stink bug</name>
    <name type="synonym">Cimex viridulus</name>
    <dbReference type="NCBI Taxonomy" id="85310"/>
    <lineage>
        <taxon>Eukaryota</taxon>
        <taxon>Metazoa</taxon>
        <taxon>Ecdysozoa</taxon>
        <taxon>Arthropoda</taxon>
        <taxon>Hexapoda</taxon>
        <taxon>Insecta</taxon>
        <taxon>Pterygota</taxon>
        <taxon>Neoptera</taxon>
        <taxon>Paraneoptera</taxon>
        <taxon>Hemiptera</taxon>
        <taxon>Heteroptera</taxon>
        <taxon>Panheteroptera</taxon>
        <taxon>Pentatomomorpha</taxon>
        <taxon>Pentatomoidea</taxon>
        <taxon>Pentatomidae</taxon>
        <taxon>Pentatominae</taxon>
        <taxon>Nezara</taxon>
    </lineage>
</organism>
<keyword evidence="13" id="KW-1185">Reference proteome</keyword>
<evidence type="ECO:0000256" key="3">
    <source>
        <dbReference type="ARBA" id="ARBA00022516"/>
    </source>
</evidence>
<feature type="transmembrane region" description="Helical" evidence="11">
    <location>
        <begin position="99"/>
        <end position="119"/>
    </location>
</feature>
<keyword evidence="7 11" id="KW-1133">Transmembrane helix</keyword>
<keyword evidence="3" id="KW-0444">Lipid biosynthesis</keyword>
<protein>
    <recommendedName>
        <fullName evidence="11">Acyltransferase</fullName>
        <ecNumber evidence="11">2.3.1.-</ecNumber>
    </recommendedName>
</protein>
<reference evidence="12" key="1">
    <citation type="submission" date="2022-01" db="EMBL/GenBank/DDBJ databases">
        <authorList>
            <person name="King R."/>
        </authorList>
    </citation>
    <scope>NUCLEOTIDE SEQUENCE</scope>
</reference>
<evidence type="ECO:0000256" key="9">
    <source>
        <dbReference type="ARBA" id="ARBA00023136"/>
    </source>
</evidence>
<evidence type="ECO:0000256" key="1">
    <source>
        <dbReference type="ARBA" id="ARBA00004477"/>
    </source>
</evidence>
<keyword evidence="10" id="KW-0012">Acyltransferase</keyword>
<dbReference type="GO" id="GO:0004144">
    <property type="term" value="F:diacylglycerol O-acyltransferase activity"/>
    <property type="evidence" value="ECO:0007669"/>
    <property type="project" value="TreeGrafter"/>
</dbReference>
<keyword evidence="6 11" id="KW-0256">Endoplasmic reticulum</keyword>
<gene>
    <name evidence="12" type="ORF">NEZAVI_LOCUS14861</name>
</gene>
<keyword evidence="5 11" id="KW-0812">Transmembrane</keyword>
<dbReference type="Pfam" id="PF03982">
    <property type="entry name" value="DAGAT"/>
    <property type="match status" value="1"/>
</dbReference>
<evidence type="ECO:0000313" key="13">
    <source>
        <dbReference type="Proteomes" id="UP001152798"/>
    </source>
</evidence>
<dbReference type="GO" id="GO:0005789">
    <property type="term" value="C:endoplasmic reticulum membrane"/>
    <property type="evidence" value="ECO:0007669"/>
    <property type="project" value="UniProtKB-SubCell"/>
</dbReference>
<dbReference type="PANTHER" id="PTHR12317:SF79">
    <property type="entry name" value="ACYLTRANSFERASE"/>
    <property type="match status" value="1"/>
</dbReference>
<dbReference type="GO" id="GO:0019432">
    <property type="term" value="P:triglyceride biosynthetic process"/>
    <property type="evidence" value="ECO:0007669"/>
    <property type="project" value="TreeGrafter"/>
</dbReference>
<dbReference type="CDD" id="cd07987">
    <property type="entry name" value="LPLAT_MGAT-like"/>
    <property type="match status" value="1"/>
</dbReference>
<accession>A0A9P0MWM6</accession>
<feature type="transmembrane region" description="Helical" evidence="11">
    <location>
        <begin position="7"/>
        <end position="25"/>
    </location>
</feature>
<dbReference type="EMBL" id="OV725083">
    <property type="protein sequence ID" value="CAH1407050.1"/>
    <property type="molecule type" value="Genomic_DNA"/>
</dbReference>
<proteinExistence type="inferred from homology"/>
<keyword evidence="8" id="KW-0443">Lipid metabolism</keyword>
<evidence type="ECO:0000256" key="8">
    <source>
        <dbReference type="ARBA" id="ARBA00023098"/>
    </source>
</evidence>
<evidence type="ECO:0000256" key="10">
    <source>
        <dbReference type="ARBA" id="ARBA00023315"/>
    </source>
</evidence>
<name>A0A9P0MWM6_NEZVI</name>
<keyword evidence="9 11" id="KW-0472">Membrane</keyword>
<dbReference type="EC" id="2.3.1.-" evidence="11"/>
<evidence type="ECO:0000313" key="12">
    <source>
        <dbReference type="EMBL" id="CAH1407050.1"/>
    </source>
</evidence>
<evidence type="ECO:0000256" key="5">
    <source>
        <dbReference type="ARBA" id="ARBA00022692"/>
    </source>
</evidence>
<dbReference type="AlphaFoldDB" id="A0A9P0MWM6"/>
<dbReference type="PANTHER" id="PTHR12317">
    <property type="entry name" value="DIACYLGLYCEROL O-ACYLTRANSFERASE"/>
    <property type="match status" value="1"/>
</dbReference>